<dbReference type="AlphaFoldDB" id="A0A8T0X928"/>
<keyword evidence="2" id="KW-0812">Transmembrane</keyword>
<protein>
    <submittedName>
        <fullName evidence="3">Uncharacterized protein</fullName>
    </submittedName>
</protein>
<evidence type="ECO:0000313" key="3">
    <source>
        <dbReference type="EMBL" id="KAG2656610.1"/>
    </source>
</evidence>
<evidence type="ECO:0000313" key="4">
    <source>
        <dbReference type="Proteomes" id="UP000823388"/>
    </source>
</evidence>
<keyword evidence="4" id="KW-1185">Reference proteome</keyword>
<comment type="caution">
    <text evidence="3">The sequence shown here is derived from an EMBL/GenBank/DDBJ whole genome shotgun (WGS) entry which is preliminary data.</text>
</comment>
<dbReference type="Proteomes" id="UP000823388">
    <property type="component" value="Chromosome 1K"/>
</dbReference>
<organism evidence="3 4">
    <name type="scientific">Panicum virgatum</name>
    <name type="common">Blackwell switchgrass</name>
    <dbReference type="NCBI Taxonomy" id="38727"/>
    <lineage>
        <taxon>Eukaryota</taxon>
        <taxon>Viridiplantae</taxon>
        <taxon>Streptophyta</taxon>
        <taxon>Embryophyta</taxon>
        <taxon>Tracheophyta</taxon>
        <taxon>Spermatophyta</taxon>
        <taxon>Magnoliopsida</taxon>
        <taxon>Liliopsida</taxon>
        <taxon>Poales</taxon>
        <taxon>Poaceae</taxon>
        <taxon>PACMAD clade</taxon>
        <taxon>Panicoideae</taxon>
        <taxon>Panicodae</taxon>
        <taxon>Paniceae</taxon>
        <taxon>Panicinae</taxon>
        <taxon>Panicum</taxon>
        <taxon>Panicum sect. Hiantes</taxon>
    </lineage>
</organism>
<gene>
    <name evidence="3" type="ORF">PVAP13_1KG097500</name>
</gene>
<feature type="compositionally biased region" description="Pro residues" evidence="1">
    <location>
        <begin position="8"/>
        <end position="17"/>
    </location>
</feature>
<dbReference type="EMBL" id="CM029037">
    <property type="protein sequence ID" value="KAG2656610.1"/>
    <property type="molecule type" value="Genomic_DNA"/>
</dbReference>
<keyword evidence="2" id="KW-1133">Transmembrane helix</keyword>
<feature type="transmembrane region" description="Helical" evidence="2">
    <location>
        <begin position="62"/>
        <end position="84"/>
    </location>
</feature>
<evidence type="ECO:0000256" key="2">
    <source>
        <dbReference type="SAM" id="Phobius"/>
    </source>
</evidence>
<accession>A0A8T0X928</accession>
<keyword evidence="2" id="KW-0472">Membrane</keyword>
<feature type="region of interest" description="Disordered" evidence="1">
    <location>
        <begin position="1"/>
        <end position="30"/>
    </location>
</feature>
<name>A0A8T0X928_PANVG</name>
<sequence>MASARPCSAPPLKPPPHAFSAPDRPPSRFHSELRTRTCSASLTSSVVFRGRLVMRRLGCAGLMMMLLLGVLLAAVSPVAVAATARREMVMAASRDDEGQRGRAGAVNALGNAPEAAAANGGEDVIGRRPKDEVVVRSHRRFIRTRRIPAISSQSQVHFGGRIPFTADYHSVHRHPPTHN</sequence>
<reference evidence="3" key="1">
    <citation type="submission" date="2020-05" db="EMBL/GenBank/DDBJ databases">
        <title>WGS assembly of Panicum virgatum.</title>
        <authorList>
            <person name="Lovell J.T."/>
            <person name="Jenkins J."/>
            <person name="Shu S."/>
            <person name="Juenger T.E."/>
            <person name="Schmutz J."/>
        </authorList>
    </citation>
    <scope>NUCLEOTIDE SEQUENCE</scope>
    <source>
        <strain evidence="3">AP13</strain>
    </source>
</reference>
<evidence type="ECO:0000256" key="1">
    <source>
        <dbReference type="SAM" id="MobiDB-lite"/>
    </source>
</evidence>
<proteinExistence type="predicted"/>